<sequence>MKRHGLTEAERRKILKLGHLLVPTHISWRRATQFMRLGYGAIDPFHQRWQGRLDLTEAGRAALNALDPATARLG</sequence>
<dbReference type="Proteomes" id="UP000045285">
    <property type="component" value="Unassembled WGS sequence"/>
</dbReference>
<proteinExistence type="predicted"/>
<dbReference type="EMBL" id="CCMZ01000056">
    <property type="protein sequence ID" value="CDX26782.1"/>
    <property type="molecule type" value="Genomic_DNA"/>
</dbReference>
<keyword evidence="2" id="KW-1185">Reference proteome</keyword>
<name>A0A090G724_MESPL</name>
<reference evidence="2" key="1">
    <citation type="submission" date="2014-08" db="EMBL/GenBank/DDBJ databases">
        <authorList>
            <person name="Moulin L."/>
        </authorList>
    </citation>
    <scope>NUCLEOTIDE SEQUENCE [LARGE SCALE GENOMIC DNA]</scope>
</reference>
<organism evidence="1 2">
    <name type="scientific">Mesorhizobium plurifarium</name>
    <dbReference type="NCBI Taxonomy" id="69974"/>
    <lineage>
        <taxon>Bacteria</taxon>
        <taxon>Pseudomonadati</taxon>
        <taxon>Pseudomonadota</taxon>
        <taxon>Alphaproteobacteria</taxon>
        <taxon>Hyphomicrobiales</taxon>
        <taxon>Phyllobacteriaceae</taxon>
        <taxon>Mesorhizobium</taxon>
    </lineage>
</organism>
<dbReference type="AlphaFoldDB" id="A0A090G724"/>
<protein>
    <submittedName>
        <fullName evidence="1">Uncharacterized protein</fullName>
    </submittedName>
</protein>
<evidence type="ECO:0000313" key="1">
    <source>
        <dbReference type="EMBL" id="CDX26782.1"/>
    </source>
</evidence>
<accession>A0A090G724</accession>
<gene>
    <name evidence="1" type="ORF">MPL3356_60550</name>
</gene>
<evidence type="ECO:0000313" key="2">
    <source>
        <dbReference type="Proteomes" id="UP000045285"/>
    </source>
</evidence>